<dbReference type="Proteomes" id="UP000499080">
    <property type="component" value="Unassembled WGS sequence"/>
</dbReference>
<evidence type="ECO:0000313" key="1">
    <source>
        <dbReference type="EMBL" id="GBN44772.1"/>
    </source>
</evidence>
<accession>A0A4Y2P0X7</accession>
<sequence>MEFYSHCGLQDAIVEFYRSSRTRLAFEAIISDSEFLEPHLTLPYVFCSLRVLQIFQDEARLRSCSFRLGISETTINTALRFLFPSSSTDLPG</sequence>
<dbReference type="EMBL" id="BGPR01010191">
    <property type="protein sequence ID" value="GBN44772.1"/>
    <property type="molecule type" value="Genomic_DNA"/>
</dbReference>
<proteinExistence type="predicted"/>
<protein>
    <submittedName>
        <fullName evidence="1">Uncharacterized protein</fullName>
    </submittedName>
</protein>
<keyword evidence="2" id="KW-1185">Reference proteome</keyword>
<dbReference type="AlphaFoldDB" id="A0A4Y2P0X7"/>
<evidence type="ECO:0000313" key="2">
    <source>
        <dbReference type="Proteomes" id="UP000499080"/>
    </source>
</evidence>
<organism evidence="1 2">
    <name type="scientific">Araneus ventricosus</name>
    <name type="common">Orbweaver spider</name>
    <name type="synonym">Epeira ventricosa</name>
    <dbReference type="NCBI Taxonomy" id="182803"/>
    <lineage>
        <taxon>Eukaryota</taxon>
        <taxon>Metazoa</taxon>
        <taxon>Ecdysozoa</taxon>
        <taxon>Arthropoda</taxon>
        <taxon>Chelicerata</taxon>
        <taxon>Arachnida</taxon>
        <taxon>Araneae</taxon>
        <taxon>Araneomorphae</taxon>
        <taxon>Entelegynae</taxon>
        <taxon>Araneoidea</taxon>
        <taxon>Araneidae</taxon>
        <taxon>Araneus</taxon>
    </lineage>
</organism>
<comment type="caution">
    <text evidence="1">The sequence shown here is derived from an EMBL/GenBank/DDBJ whole genome shotgun (WGS) entry which is preliminary data.</text>
</comment>
<reference evidence="1 2" key="1">
    <citation type="journal article" date="2019" name="Sci. Rep.">
        <title>Orb-weaving spider Araneus ventricosus genome elucidates the spidroin gene catalogue.</title>
        <authorList>
            <person name="Kono N."/>
            <person name="Nakamura H."/>
            <person name="Ohtoshi R."/>
            <person name="Moran D.A.P."/>
            <person name="Shinohara A."/>
            <person name="Yoshida Y."/>
            <person name="Fujiwara M."/>
            <person name="Mori M."/>
            <person name="Tomita M."/>
            <person name="Arakawa K."/>
        </authorList>
    </citation>
    <scope>NUCLEOTIDE SEQUENCE [LARGE SCALE GENOMIC DNA]</scope>
</reference>
<gene>
    <name evidence="1" type="ORF">AVEN_91043_1</name>
</gene>
<name>A0A4Y2P0X7_ARAVE</name>